<dbReference type="PROSITE" id="PS50950">
    <property type="entry name" value="ZF_THAP"/>
    <property type="match status" value="1"/>
</dbReference>
<keyword evidence="4 5" id="KW-0238">DNA-binding</keyword>
<dbReference type="InterPro" id="IPR006612">
    <property type="entry name" value="THAP_Znf"/>
</dbReference>
<keyword evidence="2 5" id="KW-0863">Zinc-finger</keyword>
<keyword evidence="1" id="KW-0479">Metal-binding</keyword>
<evidence type="ECO:0000256" key="1">
    <source>
        <dbReference type="ARBA" id="ARBA00022723"/>
    </source>
</evidence>
<evidence type="ECO:0000259" key="6">
    <source>
        <dbReference type="PROSITE" id="PS50950"/>
    </source>
</evidence>
<dbReference type="SMART" id="SM00692">
    <property type="entry name" value="DM3"/>
    <property type="match status" value="1"/>
</dbReference>
<dbReference type="RefSeq" id="XP_015596200.2">
    <property type="nucleotide sequence ID" value="XM_015740714.2"/>
</dbReference>
<dbReference type="KEGG" id="ccin:107268190"/>
<feature type="domain" description="THAP-type" evidence="6">
    <location>
        <begin position="1"/>
        <end position="81"/>
    </location>
</feature>
<dbReference type="InterPro" id="IPR038441">
    <property type="entry name" value="THAP_Znf_sf"/>
</dbReference>
<evidence type="ECO:0000256" key="3">
    <source>
        <dbReference type="ARBA" id="ARBA00022833"/>
    </source>
</evidence>
<dbReference type="Gene3D" id="6.20.210.20">
    <property type="entry name" value="THAP domain"/>
    <property type="match status" value="1"/>
</dbReference>
<keyword evidence="3" id="KW-0862">Zinc</keyword>
<dbReference type="GO" id="GO:0008270">
    <property type="term" value="F:zinc ion binding"/>
    <property type="evidence" value="ECO:0007669"/>
    <property type="project" value="UniProtKB-KW"/>
</dbReference>
<reference evidence="8" key="1">
    <citation type="submission" date="2025-08" db="UniProtKB">
        <authorList>
            <consortium name="RefSeq"/>
        </authorList>
    </citation>
    <scope>IDENTIFICATION</scope>
</reference>
<accession>A0AAJ7FKF0</accession>
<dbReference type="GeneID" id="107268190"/>
<keyword evidence="7" id="KW-1185">Reference proteome</keyword>
<dbReference type="Proteomes" id="UP000694920">
    <property type="component" value="Unplaced"/>
</dbReference>
<evidence type="ECO:0000256" key="2">
    <source>
        <dbReference type="ARBA" id="ARBA00022771"/>
    </source>
</evidence>
<proteinExistence type="predicted"/>
<dbReference type="AlphaFoldDB" id="A0AAJ7FKF0"/>
<evidence type="ECO:0000256" key="4">
    <source>
        <dbReference type="ARBA" id="ARBA00023125"/>
    </source>
</evidence>
<evidence type="ECO:0000313" key="8">
    <source>
        <dbReference type="RefSeq" id="XP_015596200.2"/>
    </source>
</evidence>
<dbReference type="SUPFAM" id="SSF57716">
    <property type="entry name" value="Glucocorticoid receptor-like (DNA-binding domain)"/>
    <property type="match status" value="1"/>
</dbReference>
<name>A0AAJ7FKF0_CEPCN</name>
<gene>
    <name evidence="8" type="primary">LOC107268190</name>
</gene>
<dbReference type="Pfam" id="PF05485">
    <property type="entry name" value="THAP"/>
    <property type="match status" value="1"/>
</dbReference>
<sequence>MSKYCVICKKQYVFGDRSCSFHCFPKNSGQREKWMSVIGISNVPQNGRVCSEHFDSASYHPNNNYSSDIKRLLSTAVPNLCIRLQKKVFGYITNLQTKVGHHLKHDSSFASSALKRKFISDCLENHPIKKLCLIINETNEATVNKNVADERDRDRSLINLKRKCLDNNLSEVHPTKKACLINTENYEPFQNYSVVIEKNHDVLSSRKILETDHDYCTKSNSSVSNNVDTSSKEKFVWKDGQENKMFTRQNFTSDEAWNNFLRFTIKNRKEHASLRKKCKRRENRINSLKDVIKALKEKEEQDAAAYLEVLAHFVYC</sequence>
<evidence type="ECO:0000256" key="5">
    <source>
        <dbReference type="PROSITE-ProRule" id="PRU00309"/>
    </source>
</evidence>
<protein>
    <submittedName>
        <fullName evidence="8">Uncharacterized protein LOC107268190</fullName>
    </submittedName>
</protein>
<dbReference type="SMART" id="SM00980">
    <property type="entry name" value="THAP"/>
    <property type="match status" value="1"/>
</dbReference>
<dbReference type="GO" id="GO:0003677">
    <property type="term" value="F:DNA binding"/>
    <property type="evidence" value="ECO:0007669"/>
    <property type="project" value="UniProtKB-UniRule"/>
</dbReference>
<organism evidence="7 8">
    <name type="scientific">Cephus cinctus</name>
    <name type="common">Wheat stem sawfly</name>
    <dbReference type="NCBI Taxonomy" id="211228"/>
    <lineage>
        <taxon>Eukaryota</taxon>
        <taxon>Metazoa</taxon>
        <taxon>Ecdysozoa</taxon>
        <taxon>Arthropoda</taxon>
        <taxon>Hexapoda</taxon>
        <taxon>Insecta</taxon>
        <taxon>Pterygota</taxon>
        <taxon>Neoptera</taxon>
        <taxon>Endopterygota</taxon>
        <taxon>Hymenoptera</taxon>
        <taxon>Cephoidea</taxon>
        <taxon>Cephidae</taxon>
        <taxon>Cephus</taxon>
    </lineage>
</organism>
<evidence type="ECO:0000313" key="7">
    <source>
        <dbReference type="Proteomes" id="UP000694920"/>
    </source>
</evidence>